<feature type="compositionally biased region" description="Polar residues" evidence="1">
    <location>
        <begin position="27"/>
        <end position="39"/>
    </location>
</feature>
<keyword evidence="4" id="KW-1185">Reference proteome</keyword>
<feature type="transmembrane region" description="Helical" evidence="2">
    <location>
        <begin position="934"/>
        <end position="955"/>
    </location>
</feature>
<evidence type="ECO:0000256" key="1">
    <source>
        <dbReference type="SAM" id="MobiDB-lite"/>
    </source>
</evidence>
<feature type="transmembrane region" description="Helical" evidence="2">
    <location>
        <begin position="967"/>
        <end position="987"/>
    </location>
</feature>
<evidence type="ECO:0000313" key="3">
    <source>
        <dbReference type="EMBL" id="PPQ77168.1"/>
    </source>
</evidence>
<dbReference type="OrthoDB" id="3245306at2759"/>
<sequence>MSSPPPTPAAKSKWGSRMGGVMRRASTVLTISRPGTPSEGTRDSDSVSLKRTISKEIAAQPITLSPPPAAVEQKLPTPIAESPAREAASMEPEAAVGPSPLAQQTAAAEVTEQPIESPAAAAPAPKAPEEEQTSPTGYIPPPIIDSSAGNPGAFTDDPESLPQPEIIAKDPYAPPPPTEVAPAAEAAPVAEVAPAAEVAPNAEVAPVTEVAPAVEPPPLVEAAPAPTESPAQELQEDIVQESAPSTEQTSEAAEVQVPASEAEHAYFDKPIVESLLDFEIGPTEHVVEPDHEHGEAAQYYNGPAMPIAEPTAAGISTTEEMHEEVPIPTFVPEQVSAQTSETQAHEETAVPVPEIAHEDQEPAESQPEPQRQVEEVHAPTPIMPPYHDLLPSYMSMDNGHTVWGGNVSQPHFEEQTHDFPQPQKQEDEQRVYTSVLPIPIPVPSHEAGSVSRNSSIGMPNPHPEPDYTDPFADPVPIIAITDSALGDAVNEHLISEQHPQMPVASHEDAEGAIVMPLPPFREVIPSRVPSTQSTFGQGNGHGPNLETEYVDLMLLKLITIKIDSTASSERVPLLSRPVSPSKKGHGHNGGAHTHLYTSGTFTPANLASISPLAAPSTSWDPIIGNQRSYGTVDQLKLHELGWLEYHLPDGTVYYVHPTRKVTTDVNLRSESHLEAVELWLEERRGRDGDEDDRVGVEAWLREVKKVGKNKSGGVQVQAPAWKAGAGGKGKGGSLTFFFERYWVDHHARTAVKDDSDGHHLHAHAVGHVHGKGKKHTSSAAKTHEDQLDLEYRFWSFMEVYPAHCALPVNAKKEAMDVLTWAWTDRVLPSARAIPSPFKQEECQELMNLLKSFGHDHHGDNGIQTRVVARILLRVAQWRQIYFRPNKPLPTDVSKGPQLPPAPRRIPYLFIERARHSGRLADEESGMLRSASPMVVIGACTCLVAAIVLSASVTFLSLPGLDSVARTAGMVAVLFAAFAMVATGVAVLRHKADMERPPNVGIEGFMVISRRSVALSLPVVFLAYSIIAFISGIVLYTVRGSALTDPSLTKNAFEDYTRWTVVGIVGALAGIVTTSMILFRK</sequence>
<proteinExistence type="predicted"/>
<evidence type="ECO:0000256" key="2">
    <source>
        <dbReference type="SAM" id="Phobius"/>
    </source>
</evidence>
<accession>A0A409WF40</accession>
<feature type="region of interest" description="Disordered" evidence="1">
    <location>
        <begin position="218"/>
        <end position="259"/>
    </location>
</feature>
<name>A0A409WF40_PSICY</name>
<dbReference type="EMBL" id="NHYD01003442">
    <property type="protein sequence ID" value="PPQ77168.1"/>
    <property type="molecule type" value="Genomic_DNA"/>
</dbReference>
<protein>
    <submittedName>
        <fullName evidence="3">Uncharacterized protein</fullName>
    </submittedName>
</protein>
<feature type="transmembrane region" description="Helical" evidence="2">
    <location>
        <begin position="1055"/>
        <end position="1078"/>
    </location>
</feature>
<keyword evidence="2" id="KW-1133">Transmembrane helix</keyword>
<evidence type="ECO:0000313" key="4">
    <source>
        <dbReference type="Proteomes" id="UP000283269"/>
    </source>
</evidence>
<comment type="caution">
    <text evidence="3">The sequence shown here is derived from an EMBL/GenBank/DDBJ whole genome shotgun (WGS) entry which is preliminary data.</text>
</comment>
<keyword evidence="2" id="KW-0812">Transmembrane</keyword>
<dbReference type="AlphaFoldDB" id="A0A409WF40"/>
<organism evidence="3 4">
    <name type="scientific">Psilocybe cyanescens</name>
    <dbReference type="NCBI Taxonomy" id="93625"/>
    <lineage>
        <taxon>Eukaryota</taxon>
        <taxon>Fungi</taxon>
        <taxon>Dikarya</taxon>
        <taxon>Basidiomycota</taxon>
        <taxon>Agaricomycotina</taxon>
        <taxon>Agaricomycetes</taxon>
        <taxon>Agaricomycetidae</taxon>
        <taxon>Agaricales</taxon>
        <taxon>Agaricineae</taxon>
        <taxon>Strophariaceae</taxon>
        <taxon>Psilocybe</taxon>
    </lineage>
</organism>
<keyword evidence="2" id="KW-0472">Membrane</keyword>
<feature type="transmembrane region" description="Helical" evidence="2">
    <location>
        <begin position="1012"/>
        <end position="1035"/>
    </location>
</feature>
<feature type="compositionally biased region" description="Low complexity" evidence="1">
    <location>
        <begin position="102"/>
        <end position="124"/>
    </location>
</feature>
<reference evidence="3 4" key="1">
    <citation type="journal article" date="2018" name="Evol. Lett.">
        <title>Horizontal gene cluster transfer increased hallucinogenic mushroom diversity.</title>
        <authorList>
            <person name="Reynolds H.T."/>
            <person name="Vijayakumar V."/>
            <person name="Gluck-Thaler E."/>
            <person name="Korotkin H.B."/>
            <person name="Matheny P.B."/>
            <person name="Slot J.C."/>
        </authorList>
    </citation>
    <scope>NUCLEOTIDE SEQUENCE [LARGE SCALE GENOMIC DNA]</scope>
    <source>
        <strain evidence="3 4">2631</strain>
    </source>
</reference>
<feature type="compositionally biased region" description="Polar residues" evidence="1">
    <location>
        <begin position="242"/>
        <end position="251"/>
    </location>
</feature>
<gene>
    <name evidence="3" type="ORF">CVT25_010796</name>
</gene>
<dbReference type="STRING" id="93625.A0A409WF40"/>
<dbReference type="Proteomes" id="UP000283269">
    <property type="component" value="Unassembled WGS sequence"/>
</dbReference>
<feature type="region of interest" description="Disordered" evidence="1">
    <location>
        <begin position="1"/>
        <end position="186"/>
    </location>
</feature>
<dbReference type="InParanoid" id="A0A409WF40"/>